<dbReference type="EMBL" id="FUYA01000002">
    <property type="protein sequence ID" value="SKA67693.1"/>
    <property type="molecule type" value="Genomic_DNA"/>
</dbReference>
<evidence type="ECO:0000256" key="1">
    <source>
        <dbReference type="SAM" id="SignalP"/>
    </source>
</evidence>
<reference evidence="2 3" key="1">
    <citation type="submission" date="2017-02" db="EMBL/GenBank/DDBJ databases">
        <authorList>
            <person name="Peterson S.W."/>
        </authorList>
    </citation>
    <scope>NUCLEOTIDE SEQUENCE [LARGE SCALE GENOMIC DNA]</scope>
    <source>
        <strain evidence="2 3">DSM 18034</strain>
    </source>
</reference>
<feature type="chain" id="PRO_5012504565" description="Peptidoglycan-binding protein, CsiV" evidence="1">
    <location>
        <begin position="23"/>
        <end position="190"/>
    </location>
</feature>
<name>A0A1T4VRU2_9BACT</name>
<evidence type="ECO:0000313" key="2">
    <source>
        <dbReference type="EMBL" id="SKA67693.1"/>
    </source>
</evidence>
<proteinExistence type="predicted"/>
<accession>A0A1T4VRU2</accession>
<keyword evidence="3" id="KW-1185">Reference proteome</keyword>
<protein>
    <recommendedName>
        <fullName evidence="4">Peptidoglycan-binding protein, CsiV</fullName>
    </recommendedName>
</protein>
<dbReference type="AlphaFoldDB" id="A0A1T4VRU2"/>
<organism evidence="2 3">
    <name type="scientific">Desulfobaculum bizertense DSM 18034</name>
    <dbReference type="NCBI Taxonomy" id="1121442"/>
    <lineage>
        <taxon>Bacteria</taxon>
        <taxon>Pseudomonadati</taxon>
        <taxon>Thermodesulfobacteriota</taxon>
        <taxon>Desulfovibrionia</taxon>
        <taxon>Desulfovibrionales</taxon>
        <taxon>Desulfovibrionaceae</taxon>
        <taxon>Desulfobaculum</taxon>
    </lineage>
</organism>
<gene>
    <name evidence="2" type="ORF">SAMN02745702_00873</name>
</gene>
<keyword evidence="1" id="KW-0732">Signal</keyword>
<sequence length="190" mass="21832">MKHLSLIFIGLLILLTPSLSSAEDEDLLVVLDVQERKVEANGEYMKGLTVLQALDGTDKIAILGGSLDEIHKFVFEIPREEFLTAMKKVVDYSVLNMTEPNAHNYKEIYTFEGDNFLEPGSPYPQLFSIRWHDDHGVLRYKELNTDRTIRRLVDVHIQQGYTLTNALVDKELYKRAKAAALKERELEKRP</sequence>
<evidence type="ECO:0008006" key="4">
    <source>
        <dbReference type="Google" id="ProtNLM"/>
    </source>
</evidence>
<dbReference type="Proteomes" id="UP000189733">
    <property type="component" value="Unassembled WGS sequence"/>
</dbReference>
<dbReference type="RefSeq" id="WP_078684176.1">
    <property type="nucleotide sequence ID" value="NZ_FUYA01000002.1"/>
</dbReference>
<evidence type="ECO:0000313" key="3">
    <source>
        <dbReference type="Proteomes" id="UP000189733"/>
    </source>
</evidence>
<feature type="signal peptide" evidence="1">
    <location>
        <begin position="1"/>
        <end position="22"/>
    </location>
</feature>